<dbReference type="Proteomes" id="UP000254794">
    <property type="component" value="Unassembled WGS sequence"/>
</dbReference>
<reference evidence="1 2" key="1">
    <citation type="submission" date="2018-06" db="EMBL/GenBank/DDBJ databases">
        <authorList>
            <consortium name="Pathogen Informatics"/>
            <person name="Doyle S."/>
        </authorList>
    </citation>
    <scope>NUCLEOTIDE SEQUENCE [LARGE SCALE GENOMIC DNA]</scope>
    <source>
        <strain evidence="1 2">NCTC13316</strain>
    </source>
</reference>
<dbReference type="AlphaFoldDB" id="A0A378JKX7"/>
<protein>
    <submittedName>
        <fullName evidence="1">Uncharacterized protein</fullName>
    </submittedName>
</protein>
<dbReference type="EMBL" id="UGOD01000001">
    <property type="protein sequence ID" value="STX50973.1"/>
    <property type="molecule type" value="Genomic_DNA"/>
</dbReference>
<gene>
    <name evidence="1" type="ORF">NCTC13316_01062</name>
</gene>
<name>A0A378JKX7_9GAMM</name>
<accession>A0A378JKX7</accession>
<sequence length="82" mass="9252">MWNPNVKLSIWFKIYPALAKIYPLTCLCGKQLSNIFPYVTKNYVGIMSEGCSCGIGKKLSGVPRNEECKHNILNAMQKLITE</sequence>
<proteinExistence type="predicted"/>
<evidence type="ECO:0000313" key="1">
    <source>
        <dbReference type="EMBL" id="STX50973.1"/>
    </source>
</evidence>
<keyword evidence="2" id="KW-1185">Reference proteome</keyword>
<organism evidence="1 2">
    <name type="scientific">Legionella busanensis</name>
    <dbReference type="NCBI Taxonomy" id="190655"/>
    <lineage>
        <taxon>Bacteria</taxon>
        <taxon>Pseudomonadati</taxon>
        <taxon>Pseudomonadota</taxon>
        <taxon>Gammaproteobacteria</taxon>
        <taxon>Legionellales</taxon>
        <taxon>Legionellaceae</taxon>
        <taxon>Legionella</taxon>
    </lineage>
</organism>
<evidence type="ECO:0000313" key="2">
    <source>
        <dbReference type="Proteomes" id="UP000254794"/>
    </source>
</evidence>